<evidence type="ECO:0000256" key="5">
    <source>
        <dbReference type="PROSITE-ProRule" id="PRU01240"/>
    </source>
</evidence>
<dbReference type="Gene3D" id="2.60.40.10">
    <property type="entry name" value="Immunoglobulins"/>
    <property type="match status" value="2"/>
</dbReference>
<dbReference type="InterPro" id="IPR022398">
    <property type="entry name" value="Peptidase_S8_His-AS"/>
</dbReference>
<evidence type="ECO:0000259" key="9">
    <source>
        <dbReference type="Pfam" id="PF00082"/>
    </source>
</evidence>
<dbReference type="Gene3D" id="3.40.50.200">
    <property type="entry name" value="Peptidase S8/S53 domain"/>
    <property type="match status" value="1"/>
</dbReference>
<keyword evidence="2 5" id="KW-0645">Protease</keyword>
<dbReference type="InterPro" id="IPR015500">
    <property type="entry name" value="Peptidase_S8_subtilisin-rel"/>
</dbReference>
<dbReference type="PANTHER" id="PTHR43806:SF11">
    <property type="entry name" value="CEREVISIN-RELATED"/>
    <property type="match status" value="1"/>
</dbReference>
<dbReference type="Pfam" id="PF00082">
    <property type="entry name" value="Peptidase_S8"/>
    <property type="match status" value="1"/>
</dbReference>
<feature type="compositionally biased region" description="Gly residues" evidence="7">
    <location>
        <begin position="587"/>
        <end position="598"/>
    </location>
</feature>
<evidence type="ECO:0000256" key="2">
    <source>
        <dbReference type="ARBA" id="ARBA00022670"/>
    </source>
</evidence>
<dbReference type="EMBL" id="QZMU01000001">
    <property type="protein sequence ID" value="RRQ21549.1"/>
    <property type="molecule type" value="Genomic_DNA"/>
</dbReference>
<dbReference type="InterPro" id="IPR023827">
    <property type="entry name" value="Peptidase_S8_Asp-AS"/>
</dbReference>
<dbReference type="PROSITE" id="PS00136">
    <property type="entry name" value="SUBTILASE_ASP"/>
    <property type="match status" value="1"/>
</dbReference>
<proteinExistence type="inferred from homology"/>
<evidence type="ECO:0000256" key="6">
    <source>
        <dbReference type="RuleBase" id="RU003355"/>
    </source>
</evidence>
<protein>
    <submittedName>
        <fullName evidence="10">Peptidase S8</fullName>
    </submittedName>
</protein>
<dbReference type="SUPFAM" id="SSF52743">
    <property type="entry name" value="Subtilisin-like"/>
    <property type="match status" value="1"/>
</dbReference>
<dbReference type="InterPro" id="IPR013783">
    <property type="entry name" value="Ig-like_fold"/>
</dbReference>
<sequence>MKPLLSHSIRAILSGSLFIVLSHTAQAAAPEPGFERLLVQPRIGTPPATLHRLLRAQSADVERVLNGIGVAVARVPEHALERVKTALTHNPHIQFVEVDRPLELATTVADDTYYSDAWHLDAVGAPLAWDHSFGNGMSVAVLDTGINAAHEDLKGKVLSGWNSADSSGDYSDVNGHGTRVAGVIGALSNNATGVTSVAWNAMILPVRVTNSGDGAAYLSDIANGLIWAADQGADIANISYNVSSSSTINNAAKYMRDRGGLVVAAAGNSGAEQNYEDSPYIISVSATNVSDSITSWSSYGAYVDVAAPGAGIYSTSHDGGYAKVSGTSFSSPLTAGILALMKTANPGLNPGGLESALKASAVDLGEAGYDVFYGHGRVDAAAAVQAAMDGVVDDSTPPSVVFASPADGSMVSGQVAVDIDASDDGGVDRVELLVNGAVVGTDSTAPYGFSWDSTTVSDGAATLVARAHDMAGNIGKHGIEVDVSNNSATGDPGDSMNPVVEILEPADGSRVSGMVKIQVRASDNKALSRISIAIDGSVACMSNTSPLKCNWNTRKAGQGLHTIQATAIDSSANSSTDSVTVEVASGGDDGGNGGGNGKGKQIAGSGDCCERPAGSEPAGCFCVNRMRVYPAARFRPLPPQRSIGDATMASTSSWVRCWAS</sequence>
<dbReference type="OrthoDB" id="9790784at2"/>
<evidence type="ECO:0000256" key="8">
    <source>
        <dbReference type="SAM" id="SignalP"/>
    </source>
</evidence>
<keyword evidence="11" id="KW-1185">Reference proteome</keyword>
<evidence type="ECO:0000256" key="7">
    <source>
        <dbReference type="SAM" id="MobiDB-lite"/>
    </source>
</evidence>
<dbReference type="Proteomes" id="UP000287798">
    <property type="component" value="Unassembled WGS sequence"/>
</dbReference>
<accession>A0A426QIG9</accession>
<dbReference type="RefSeq" id="WP_125180897.1">
    <property type="nucleotide sequence ID" value="NZ_QZMU01000001.1"/>
</dbReference>
<dbReference type="GO" id="GO:0004252">
    <property type="term" value="F:serine-type endopeptidase activity"/>
    <property type="evidence" value="ECO:0007669"/>
    <property type="project" value="UniProtKB-UniRule"/>
</dbReference>
<dbReference type="InterPro" id="IPR017315">
    <property type="entry name" value="Pep_S8A_subtilisin_pbac-2"/>
</dbReference>
<dbReference type="InterPro" id="IPR036852">
    <property type="entry name" value="Peptidase_S8/S53_dom_sf"/>
</dbReference>
<feature type="signal peptide" evidence="8">
    <location>
        <begin position="1"/>
        <end position="27"/>
    </location>
</feature>
<evidence type="ECO:0000256" key="1">
    <source>
        <dbReference type="ARBA" id="ARBA00011073"/>
    </source>
</evidence>
<evidence type="ECO:0000256" key="4">
    <source>
        <dbReference type="ARBA" id="ARBA00022825"/>
    </source>
</evidence>
<evidence type="ECO:0000256" key="3">
    <source>
        <dbReference type="ARBA" id="ARBA00022801"/>
    </source>
</evidence>
<dbReference type="PROSITE" id="PS00138">
    <property type="entry name" value="SUBTILASE_SER"/>
    <property type="match status" value="1"/>
</dbReference>
<dbReference type="PROSITE" id="PS00137">
    <property type="entry name" value="SUBTILASE_HIS"/>
    <property type="match status" value="1"/>
</dbReference>
<keyword evidence="8" id="KW-0732">Signal</keyword>
<dbReference type="InterPro" id="IPR050131">
    <property type="entry name" value="Peptidase_S8_subtilisin-like"/>
</dbReference>
<feature type="active site" description="Charge relay system" evidence="5">
    <location>
        <position position="328"/>
    </location>
</feature>
<feature type="region of interest" description="Disordered" evidence="7">
    <location>
        <begin position="585"/>
        <end position="605"/>
    </location>
</feature>
<keyword evidence="4 5" id="KW-0720">Serine protease</keyword>
<gene>
    <name evidence="10" type="ORF">D6C00_06085</name>
</gene>
<evidence type="ECO:0000313" key="10">
    <source>
        <dbReference type="EMBL" id="RRQ21549.1"/>
    </source>
</evidence>
<feature type="domain" description="Peptidase S8/S53" evidence="9">
    <location>
        <begin position="134"/>
        <end position="376"/>
    </location>
</feature>
<dbReference type="AlphaFoldDB" id="A0A426QIG9"/>
<evidence type="ECO:0000313" key="11">
    <source>
        <dbReference type="Proteomes" id="UP000287798"/>
    </source>
</evidence>
<feature type="active site" description="Charge relay system" evidence="5">
    <location>
        <position position="176"/>
    </location>
</feature>
<comment type="similarity">
    <text evidence="1 5 6">Belongs to the peptidase S8 family.</text>
</comment>
<feature type="active site" description="Charge relay system" evidence="5">
    <location>
        <position position="143"/>
    </location>
</feature>
<feature type="chain" id="PRO_5019551717" evidence="8">
    <location>
        <begin position="28"/>
        <end position="660"/>
    </location>
</feature>
<dbReference type="GO" id="GO:0006508">
    <property type="term" value="P:proteolysis"/>
    <property type="evidence" value="ECO:0007669"/>
    <property type="project" value="UniProtKB-KW"/>
</dbReference>
<name>A0A426QIG9_9GAMM</name>
<keyword evidence="3 5" id="KW-0378">Hydrolase</keyword>
<comment type="caution">
    <text evidence="10">The sequence shown here is derived from an EMBL/GenBank/DDBJ whole genome shotgun (WGS) entry which is preliminary data.</text>
</comment>
<dbReference type="InterPro" id="IPR023828">
    <property type="entry name" value="Peptidase_S8_Ser-AS"/>
</dbReference>
<dbReference type="PIRSF" id="PIRSF037901">
    <property type="entry name" value="Subtilisin_rel_Nmul_A1891"/>
    <property type="match status" value="1"/>
</dbReference>
<organism evidence="10 11">
    <name type="scientific">Thiohalobacter thiocyanaticus</name>
    <dbReference type="NCBI Taxonomy" id="585455"/>
    <lineage>
        <taxon>Bacteria</taxon>
        <taxon>Pseudomonadati</taxon>
        <taxon>Pseudomonadota</taxon>
        <taxon>Gammaproteobacteria</taxon>
        <taxon>Thiohalobacterales</taxon>
        <taxon>Thiohalobacteraceae</taxon>
        <taxon>Thiohalobacter</taxon>
    </lineage>
</organism>
<dbReference type="PROSITE" id="PS51892">
    <property type="entry name" value="SUBTILASE"/>
    <property type="match status" value="1"/>
</dbReference>
<dbReference type="PANTHER" id="PTHR43806">
    <property type="entry name" value="PEPTIDASE S8"/>
    <property type="match status" value="1"/>
</dbReference>
<reference evidence="10 11" key="1">
    <citation type="journal article" date="2010" name="Int. J. Syst. Evol. Microbiol.">
        <title>Thiohalobacter thiocyanaticus gen. nov., sp. nov., a moderately halophilic, sulfur-oxidizing gammaproteobacterium from hypersaline lakes, that utilizes thiocyanate.</title>
        <authorList>
            <person name="Sorokin D.Y."/>
            <person name="Kovaleva O.L."/>
            <person name="Tourova T.P."/>
            <person name="Muyzer G."/>
        </authorList>
    </citation>
    <scope>NUCLEOTIDE SEQUENCE [LARGE SCALE GENOMIC DNA]</scope>
    <source>
        <strain evidence="10 11">Hrh1</strain>
    </source>
</reference>
<dbReference type="Pfam" id="PF17957">
    <property type="entry name" value="Big_7"/>
    <property type="match status" value="2"/>
</dbReference>
<dbReference type="InterPro" id="IPR000209">
    <property type="entry name" value="Peptidase_S8/S53_dom"/>
</dbReference>
<dbReference type="PRINTS" id="PR00723">
    <property type="entry name" value="SUBTILISIN"/>
</dbReference>